<dbReference type="Gene3D" id="3.40.30.10">
    <property type="entry name" value="Glutaredoxin"/>
    <property type="match status" value="1"/>
</dbReference>
<dbReference type="Proteomes" id="UP000032522">
    <property type="component" value="Unassembled WGS sequence"/>
</dbReference>
<protein>
    <submittedName>
        <fullName evidence="2">Uncharacterized protein</fullName>
    </submittedName>
</protein>
<evidence type="ECO:0000256" key="1">
    <source>
        <dbReference type="SAM" id="Phobius"/>
    </source>
</evidence>
<comment type="caution">
    <text evidence="2">The sequence shown here is derived from an EMBL/GenBank/DDBJ whole genome shotgun (WGS) entry which is preliminary data.</text>
</comment>
<evidence type="ECO:0000313" key="2">
    <source>
        <dbReference type="EMBL" id="KJE27027.1"/>
    </source>
</evidence>
<reference evidence="2 3" key="1">
    <citation type="submission" date="2015-01" db="EMBL/GenBank/DDBJ databases">
        <authorList>
            <person name="Filippidou S."/>
            <person name="Jeanneret N."/>
            <person name="Russel-Delif L."/>
            <person name="Junier T."/>
            <person name="Wunderlin T."/>
            <person name="Molina V."/>
            <person name="Johnson S.L."/>
            <person name="Davenport K.W."/>
            <person name="Chain P.S."/>
            <person name="Dorador C."/>
            <person name="Junier P."/>
        </authorList>
    </citation>
    <scope>NUCLEOTIDE SEQUENCE [LARGE SCALE GENOMIC DNA]</scope>
    <source>
        <strain evidence="2 3">Et7/4</strain>
    </source>
</reference>
<dbReference type="OrthoDB" id="9811998at2"/>
<sequence>MRSKRYYWLAGALFLIAVLAVGWLSINKTAKEEDAIHIRVKDIEGNTVNIDDEKPTVLFFMAAWCVSCAEIEQSLKEVAKDK</sequence>
<feature type="transmembrane region" description="Helical" evidence="1">
    <location>
        <begin position="6"/>
        <end position="26"/>
    </location>
</feature>
<accession>A0A0D8BUF2</accession>
<gene>
    <name evidence="2" type="ORF">LG52_3187</name>
</gene>
<keyword evidence="1" id="KW-1133">Transmembrane helix</keyword>
<dbReference type="InterPro" id="IPR036249">
    <property type="entry name" value="Thioredoxin-like_sf"/>
</dbReference>
<organism evidence="2 3">
    <name type="scientific">Geobacillus kaustophilus</name>
    <dbReference type="NCBI Taxonomy" id="1462"/>
    <lineage>
        <taxon>Bacteria</taxon>
        <taxon>Bacillati</taxon>
        <taxon>Bacillota</taxon>
        <taxon>Bacilli</taxon>
        <taxon>Bacillales</taxon>
        <taxon>Anoxybacillaceae</taxon>
        <taxon>Geobacillus</taxon>
        <taxon>Geobacillus thermoleovorans group</taxon>
    </lineage>
</organism>
<dbReference type="PATRIC" id="fig|1462.6.peg.3502"/>
<keyword evidence="1" id="KW-0812">Transmembrane</keyword>
<dbReference type="RefSeq" id="WP_044732635.1">
    <property type="nucleotide sequence ID" value="NZ_JYBP01000003.1"/>
</dbReference>
<dbReference type="EMBL" id="JYBP01000003">
    <property type="protein sequence ID" value="KJE27027.1"/>
    <property type="molecule type" value="Genomic_DNA"/>
</dbReference>
<name>A0A0D8BUF2_GEOKU</name>
<evidence type="ECO:0000313" key="3">
    <source>
        <dbReference type="Proteomes" id="UP000032522"/>
    </source>
</evidence>
<dbReference type="AlphaFoldDB" id="A0A0D8BUF2"/>
<proteinExistence type="predicted"/>
<keyword evidence="1" id="KW-0472">Membrane</keyword>
<dbReference type="SUPFAM" id="SSF52833">
    <property type="entry name" value="Thioredoxin-like"/>
    <property type="match status" value="1"/>
</dbReference>